<dbReference type="FunFam" id="3.30.420.40:FF:000008">
    <property type="entry name" value="Glycerol kinase"/>
    <property type="match status" value="1"/>
</dbReference>
<dbReference type="AlphaFoldDB" id="A0A558CMS8"/>
<evidence type="ECO:0000259" key="12">
    <source>
        <dbReference type="Pfam" id="PF02782"/>
    </source>
</evidence>
<feature type="binding site" evidence="9">
    <location>
        <position position="15"/>
    </location>
    <ligand>
        <name>ATP</name>
        <dbReference type="ChEBI" id="CHEBI:30616"/>
    </ligand>
</feature>
<dbReference type="GO" id="GO:0004370">
    <property type="term" value="F:glycerol kinase activity"/>
    <property type="evidence" value="ECO:0007669"/>
    <property type="project" value="UniProtKB-UniRule"/>
</dbReference>
<feature type="binding site" evidence="9">
    <location>
        <position position="136"/>
    </location>
    <ligand>
        <name>sn-glycerol 3-phosphate</name>
        <dbReference type="ChEBI" id="CHEBI:57597"/>
    </ligand>
</feature>
<feature type="binding site" evidence="9">
    <location>
        <position position="410"/>
    </location>
    <ligand>
        <name>ADP</name>
        <dbReference type="ChEBI" id="CHEBI:456216"/>
    </ligand>
</feature>
<dbReference type="FunFam" id="3.30.420.40:FF:000007">
    <property type="entry name" value="Glycerol kinase"/>
    <property type="match status" value="1"/>
</dbReference>
<evidence type="ECO:0000313" key="13">
    <source>
        <dbReference type="EMBL" id="TVT50083.1"/>
    </source>
</evidence>
<reference evidence="13 14" key="1">
    <citation type="submission" date="2019-07" db="EMBL/GenBank/DDBJ databases">
        <title>The pathways for chlorine oxyanion respiration interact through the shared metabolite chlorate.</title>
        <authorList>
            <person name="Barnum T.P."/>
            <person name="Cheng Y."/>
            <person name="Hill K.A."/>
            <person name="Lucas L.N."/>
            <person name="Carlson H.K."/>
            <person name="Coates J.D."/>
        </authorList>
    </citation>
    <scope>NUCLEOTIDE SEQUENCE [LARGE SCALE GENOMIC DNA]</scope>
    <source>
        <strain evidence="13">BK-3</strain>
    </source>
</reference>
<evidence type="ECO:0000256" key="3">
    <source>
        <dbReference type="ARBA" id="ARBA00022679"/>
    </source>
</evidence>
<dbReference type="GO" id="GO:0005829">
    <property type="term" value="C:cytosol"/>
    <property type="evidence" value="ECO:0007669"/>
    <property type="project" value="TreeGrafter"/>
</dbReference>
<feature type="binding site" evidence="9">
    <location>
        <position position="246"/>
    </location>
    <ligand>
        <name>glycerol</name>
        <dbReference type="ChEBI" id="CHEBI:17754"/>
    </ligand>
</feature>
<dbReference type="PIRSF" id="PIRSF000538">
    <property type="entry name" value="GlpK"/>
    <property type="match status" value="1"/>
</dbReference>
<keyword evidence="7 9" id="KW-0067">ATP-binding</keyword>
<feature type="binding site" evidence="9">
    <location>
        <position position="245"/>
    </location>
    <ligand>
        <name>sn-glycerol 3-phosphate</name>
        <dbReference type="ChEBI" id="CHEBI:57597"/>
    </ligand>
</feature>
<dbReference type="HAMAP" id="MF_00186">
    <property type="entry name" value="Glycerol_kin"/>
    <property type="match status" value="1"/>
</dbReference>
<feature type="binding site" evidence="9">
    <location>
        <position position="84"/>
    </location>
    <ligand>
        <name>glycerol</name>
        <dbReference type="ChEBI" id="CHEBI:17754"/>
    </ligand>
</feature>
<dbReference type="PROSITE" id="PS00933">
    <property type="entry name" value="FGGY_KINASES_1"/>
    <property type="match status" value="1"/>
</dbReference>
<comment type="similarity">
    <text evidence="2 9 10">Belongs to the FGGY kinase family.</text>
</comment>
<dbReference type="Pfam" id="PF00370">
    <property type="entry name" value="FGGY_N"/>
    <property type="match status" value="1"/>
</dbReference>
<feature type="binding site" evidence="9">
    <location>
        <position position="245"/>
    </location>
    <ligand>
        <name>glycerol</name>
        <dbReference type="ChEBI" id="CHEBI:17754"/>
    </ligand>
</feature>
<evidence type="ECO:0000256" key="10">
    <source>
        <dbReference type="RuleBase" id="RU003733"/>
    </source>
</evidence>
<dbReference type="NCBIfam" id="TIGR01311">
    <property type="entry name" value="glycerol_kin"/>
    <property type="match status" value="1"/>
</dbReference>
<evidence type="ECO:0000256" key="9">
    <source>
        <dbReference type="HAMAP-Rule" id="MF_00186"/>
    </source>
</evidence>
<comment type="activity regulation">
    <text evidence="9">Inhibited by fructose 1,6-bisphosphate (FBP).</text>
</comment>
<comment type="function">
    <text evidence="9">Key enzyme in the regulation of glycerol uptake and metabolism. Catalyzes the phosphorylation of glycerol to yield sn-glycerol 3-phosphate.</text>
</comment>
<comment type="caution">
    <text evidence="13">The sequence shown here is derived from an EMBL/GenBank/DDBJ whole genome shotgun (WGS) entry which is preliminary data.</text>
</comment>
<feature type="binding site" evidence="9">
    <location>
        <position position="136"/>
    </location>
    <ligand>
        <name>glycerol</name>
        <dbReference type="ChEBI" id="CHEBI:17754"/>
    </ligand>
</feature>
<dbReference type="PANTHER" id="PTHR10196">
    <property type="entry name" value="SUGAR KINASE"/>
    <property type="match status" value="1"/>
</dbReference>
<dbReference type="UniPathway" id="UPA00618">
    <property type="reaction ID" value="UER00672"/>
</dbReference>
<proteinExistence type="inferred from homology"/>
<comment type="pathway">
    <text evidence="1 9">Polyol metabolism; glycerol degradation via glycerol kinase pathway; sn-glycerol 3-phosphate from glycerol: step 1/1.</text>
</comment>
<feature type="binding site" evidence="9">
    <location>
        <position position="85"/>
    </location>
    <ligand>
        <name>sn-glycerol 3-phosphate</name>
        <dbReference type="ChEBI" id="CHEBI:57597"/>
    </ligand>
</feature>
<feature type="binding site" evidence="9">
    <location>
        <position position="414"/>
    </location>
    <ligand>
        <name>ADP</name>
        <dbReference type="ChEBI" id="CHEBI:456216"/>
    </ligand>
</feature>
<dbReference type="InterPro" id="IPR018483">
    <property type="entry name" value="Carb_kinase_FGGY_CS"/>
</dbReference>
<feature type="binding site" evidence="9">
    <location>
        <position position="310"/>
    </location>
    <ligand>
        <name>ATP</name>
        <dbReference type="ChEBI" id="CHEBI:30616"/>
    </ligand>
</feature>
<feature type="binding site" evidence="9">
    <location>
        <position position="84"/>
    </location>
    <ligand>
        <name>sn-glycerol 3-phosphate</name>
        <dbReference type="ChEBI" id="CHEBI:57597"/>
    </ligand>
</feature>
<feature type="binding site" evidence="9">
    <location>
        <position position="18"/>
    </location>
    <ligand>
        <name>ADP</name>
        <dbReference type="ChEBI" id="CHEBI:456216"/>
    </ligand>
</feature>
<dbReference type="Pfam" id="PF02782">
    <property type="entry name" value="FGGY_C"/>
    <property type="match status" value="1"/>
</dbReference>
<dbReference type="GO" id="GO:0006072">
    <property type="term" value="P:glycerol-3-phosphate metabolic process"/>
    <property type="evidence" value="ECO:0007669"/>
    <property type="project" value="InterPro"/>
</dbReference>
<dbReference type="PROSITE" id="PS00445">
    <property type="entry name" value="FGGY_KINASES_2"/>
    <property type="match status" value="1"/>
</dbReference>
<dbReference type="EMBL" id="VMRY01000111">
    <property type="protein sequence ID" value="TVT50083.1"/>
    <property type="molecule type" value="Genomic_DNA"/>
</dbReference>
<comment type="catalytic activity">
    <reaction evidence="8 9">
        <text>glycerol + ATP = sn-glycerol 3-phosphate + ADP + H(+)</text>
        <dbReference type="Rhea" id="RHEA:21644"/>
        <dbReference type="ChEBI" id="CHEBI:15378"/>
        <dbReference type="ChEBI" id="CHEBI:17754"/>
        <dbReference type="ChEBI" id="CHEBI:30616"/>
        <dbReference type="ChEBI" id="CHEBI:57597"/>
        <dbReference type="ChEBI" id="CHEBI:456216"/>
        <dbReference type="EC" id="2.7.1.30"/>
    </reaction>
</comment>
<keyword evidence="3 9" id="KW-0808">Transferase</keyword>
<dbReference type="Proteomes" id="UP000317355">
    <property type="component" value="Unassembled WGS sequence"/>
</dbReference>
<feature type="domain" description="Carbohydrate kinase FGGY N-terminal" evidence="11">
    <location>
        <begin position="7"/>
        <end position="252"/>
    </location>
</feature>
<dbReference type="EC" id="2.7.1.30" evidence="9"/>
<dbReference type="InterPro" id="IPR018485">
    <property type="entry name" value="FGGY_C"/>
</dbReference>
<sequence>MLTAPLLLSIDQGTTSSRAILFEKKGSSLFTNQQEFEQIFPQSGWVEHDPEAIWTSTLSVARKAVEFSRKLGRSIASIGVTNQRETTVVWERGSGKAIYNAIVWQDRRTVEQCTLLKQAGHEKTVIQKTGLLLDPYFSATKIAWILDNMPGARDKADRGDLAFGTIDSFLLWRLTNGAEHATDATNAARTLLFNIHTNQWDDELLALLNIPSSILPMVKDCAADFGHTHKELFGEALPIGGIAGDQQAAAFGQACFHPGMTKSTYGTGCFVLVNTGDRSVTSNSKLLTTVGYRLDGKTSYATEGSIFVAGAAVQWLRDGLGLIKSAEETEAIAQATEHNQGVYLVPAFTGLGAPHWDADARGALLGLTRGTGIKEIVRATLESVCYQTNDLLRAMQEDGISPTELRVDGGMVKNSWLCQFLADIVGLTVRRPMQTETTALGAAYLAGLQCGVYDSFDDLENNWLEEARFFPDIDPESRVALLAGWDDAVGRVRTGYQ</sequence>
<feature type="binding site" evidence="9">
    <location>
        <position position="314"/>
    </location>
    <ligand>
        <name>ATP</name>
        <dbReference type="ChEBI" id="CHEBI:30616"/>
    </ligand>
</feature>
<dbReference type="GO" id="GO:0019563">
    <property type="term" value="P:glycerol catabolic process"/>
    <property type="evidence" value="ECO:0007669"/>
    <property type="project" value="UniProtKB-UniRule"/>
</dbReference>
<dbReference type="InterPro" id="IPR043129">
    <property type="entry name" value="ATPase_NBD"/>
</dbReference>
<dbReference type="InterPro" id="IPR005999">
    <property type="entry name" value="Glycerol_kin"/>
</dbReference>
<dbReference type="CDD" id="cd07786">
    <property type="entry name" value="FGGY_EcGK_like"/>
    <property type="match status" value="1"/>
</dbReference>
<keyword evidence="5 9" id="KW-0418">Kinase</keyword>
<keyword evidence="4 9" id="KW-0547">Nucleotide-binding</keyword>
<accession>A0A558CMS8</accession>
<evidence type="ECO:0000256" key="6">
    <source>
        <dbReference type="ARBA" id="ARBA00022798"/>
    </source>
</evidence>
<evidence type="ECO:0000256" key="1">
    <source>
        <dbReference type="ARBA" id="ARBA00005190"/>
    </source>
</evidence>
<feature type="binding site" evidence="9">
    <location>
        <position position="410"/>
    </location>
    <ligand>
        <name>ATP</name>
        <dbReference type="ChEBI" id="CHEBI:30616"/>
    </ligand>
</feature>
<feature type="binding site" evidence="9">
    <location>
        <position position="14"/>
    </location>
    <ligand>
        <name>sn-glycerol 3-phosphate</name>
        <dbReference type="ChEBI" id="CHEBI:57597"/>
    </ligand>
</feature>
<name>A0A558CMS8_9GAMM</name>
<dbReference type="Gene3D" id="3.30.420.40">
    <property type="match status" value="2"/>
</dbReference>
<protein>
    <recommendedName>
        <fullName evidence="9">Glycerol kinase</fullName>
        <ecNumber evidence="9">2.7.1.30</ecNumber>
    </recommendedName>
    <alternativeName>
        <fullName evidence="9">ATP:glycerol 3-phosphotransferase</fullName>
    </alternativeName>
    <alternativeName>
        <fullName evidence="9">Glycerokinase</fullName>
        <shortName evidence="9">GK</shortName>
    </alternativeName>
</protein>
<organism evidence="13 14">
    <name type="scientific">Sedimenticola thiotaurini</name>
    <dbReference type="NCBI Taxonomy" id="1543721"/>
    <lineage>
        <taxon>Bacteria</taxon>
        <taxon>Pseudomonadati</taxon>
        <taxon>Pseudomonadota</taxon>
        <taxon>Gammaproteobacteria</taxon>
        <taxon>Chromatiales</taxon>
        <taxon>Sedimenticolaceae</taxon>
        <taxon>Sedimenticola</taxon>
    </lineage>
</organism>
<evidence type="ECO:0000256" key="8">
    <source>
        <dbReference type="ARBA" id="ARBA00052101"/>
    </source>
</evidence>
<evidence type="ECO:0000256" key="2">
    <source>
        <dbReference type="ARBA" id="ARBA00009156"/>
    </source>
</evidence>
<dbReference type="NCBIfam" id="NF000756">
    <property type="entry name" value="PRK00047.1"/>
    <property type="match status" value="1"/>
</dbReference>
<dbReference type="InterPro" id="IPR018484">
    <property type="entry name" value="FGGY_N"/>
</dbReference>
<feature type="binding site" evidence="9">
    <location>
        <position position="85"/>
    </location>
    <ligand>
        <name>glycerol</name>
        <dbReference type="ChEBI" id="CHEBI:17754"/>
    </ligand>
</feature>
<dbReference type="GO" id="GO:0005524">
    <property type="term" value="F:ATP binding"/>
    <property type="evidence" value="ECO:0007669"/>
    <property type="project" value="UniProtKB-UniRule"/>
</dbReference>
<feature type="binding site" evidence="9">
    <location>
        <position position="14"/>
    </location>
    <ligand>
        <name>ADP</name>
        <dbReference type="ChEBI" id="CHEBI:456216"/>
    </ligand>
</feature>
<feature type="binding site" evidence="9">
    <location>
        <position position="267"/>
    </location>
    <ligand>
        <name>ATP</name>
        <dbReference type="ChEBI" id="CHEBI:30616"/>
    </ligand>
</feature>
<feature type="binding site" evidence="9">
    <location>
        <position position="16"/>
    </location>
    <ligand>
        <name>ATP</name>
        <dbReference type="ChEBI" id="CHEBI:30616"/>
    </ligand>
</feature>
<evidence type="ECO:0000256" key="7">
    <source>
        <dbReference type="ARBA" id="ARBA00022840"/>
    </source>
</evidence>
<dbReference type="SUPFAM" id="SSF53067">
    <property type="entry name" value="Actin-like ATPase domain"/>
    <property type="match status" value="2"/>
</dbReference>
<keyword evidence="6 9" id="KW-0319">Glycerol metabolism</keyword>
<dbReference type="PANTHER" id="PTHR10196:SF78">
    <property type="entry name" value="GLYCEROL KINASE"/>
    <property type="match status" value="1"/>
</dbReference>
<evidence type="ECO:0000256" key="4">
    <source>
        <dbReference type="ARBA" id="ARBA00022741"/>
    </source>
</evidence>
<feature type="binding site" evidence="9">
    <location>
        <position position="310"/>
    </location>
    <ligand>
        <name>ADP</name>
        <dbReference type="ChEBI" id="CHEBI:456216"/>
    </ligand>
</feature>
<evidence type="ECO:0000313" key="14">
    <source>
        <dbReference type="Proteomes" id="UP000317355"/>
    </source>
</evidence>
<evidence type="ECO:0000259" key="11">
    <source>
        <dbReference type="Pfam" id="PF00370"/>
    </source>
</evidence>
<feature type="binding site" evidence="9">
    <location>
        <position position="14"/>
    </location>
    <ligand>
        <name>ATP</name>
        <dbReference type="ChEBI" id="CHEBI:30616"/>
    </ligand>
</feature>
<evidence type="ECO:0000256" key="5">
    <source>
        <dbReference type="ARBA" id="ARBA00022777"/>
    </source>
</evidence>
<feature type="domain" description="Carbohydrate kinase FGGY C-terminal" evidence="12">
    <location>
        <begin position="263"/>
        <end position="448"/>
    </location>
</feature>
<gene>
    <name evidence="9 13" type="primary">glpK</name>
    <name evidence="13" type="ORF">FHK82_16615</name>
</gene>
<dbReference type="InterPro" id="IPR000577">
    <property type="entry name" value="Carb_kinase_FGGY"/>
</dbReference>
<feature type="binding site" evidence="9">
    <location>
        <position position="267"/>
    </location>
    <ligand>
        <name>ADP</name>
        <dbReference type="ChEBI" id="CHEBI:456216"/>
    </ligand>
</feature>